<dbReference type="CDD" id="cd02603">
    <property type="entry name" value="HAD_sEH-N_like"/>
    <property type="match status" value="1"/>
</dbReference>
<dbReference type="PRINTS" id="PR00413">
    <property type="entry name" value="HADHALOGNASE"/>
</dbReference>
<name>A0ABT3T994_9GAMM</name>
<dbReference type="Gene3D" id="3.40.50.1000">
    <property type="entry name" value="HAD superfamily/HAD-like"/>
    <property type="match status" value="1"/>
</dbReference>
<evidence type="ECO:0000313" key="1">
    <source>
        <dbReference type="EMBL" id="MCX2978868.1"/>
    </source>
</evidence>
<sequence length="222" mass="23859">MSNDTSNDTTAKLKAVIFDFGGVFTDSPFHAFTAYAEKIGASDKQVTDIAFGGYGHDGSHPWHQVERGEISLESARDSILALGQAQGLNVDIWEVFMAMAENGGGLRTELVEYVAKIRASGLGTGIITNNVLELKEHWRGMLPVDDLFDFVIDSSEVGMRKPNPAIFVKALEIGGLAAEEVIFLDDFEGNVIAARELNIRSILVDGDGAKTVADLDAALGLN</sequence>
<dbReference type="Proteomes" id="UP001143304">
    <property type="component" value="Unassembled WGS sequence"/>
</dbReference>
<proteinExistence type="predicted"/>
<dbReference type="InterPro" id="IPR023214">
    <property type="entry name" value="HAD_sf"/>
</dbReference>
<evidence type="ECO:0000313" key="2">
    <source>
        <dbReference type="Proteomes" id="UP001143304"/>
    </source>
</evidence>
<dbReference type="SUPFAM" id="SSF56784">
    <property type="entry name" value="HAD-like"/>
    <property type="match status" value="1"/>
</dbReference>
<dbReference type="InterPro" id="IPR006439">
    <property type="entry name" value="HAD-SF_hydro_IA"/>
</dbReference>
<organism evidence="1 2">
    <name type="scientific">Candidatus Marimicrobium litorale</name>
    <dbReference type="NCBI Taxonomy" id="2518991"/>
    <lineage>
        <taxon>Bacteria</taxon>
        <taxon>Pseudomonadati</taxon>
        <taxon>Pseudomonadota</taxon>
        <taxon>Gammaproteobacteria</taxon>
        <taxon>Cellvibrionales</taxon>
        <taxon>Halieaceae</taxon>
        <taxon>Marimicrobium</taxon>
    </lineage>
</organism>
<gene>
    <name evidence="1" type="ORF">EYC82_16030</name>
</gene>
<dbReference type="EMBL" id="SHNO01000001">
    <property type="protein sequence ID" value="MCX2978868.1"/>
    <property type="molecule type" value="Genomic_DNA"/>
</dbReference>
<dbReference type="InterPro" id="IPR023198">
    <property type="entry name" value="PGP-like_dom2"/>
</dbReference>
<accession>A0ABT3T994</accession>
<reference evidence="1" key="1">
    <citation type="submission" date="2019-02" db="EMBL/GenBank/DDBJ databases">
        <authorList>
            <person name="Li S.-H."/>
        </authorList>
    </citation>
    <scope>NUCLEOTIDE SEQUENCE</scope>
    <source>
        <strain evidence="1">IMCC11814</strain>
    </source>
</reference>
<dbReference type="Gene3D" id="1.10.150.240">
    <property type="entry name" value="Putative phosphatase, domain 2"/>
    <property type="match status" value="1"/>
</dbReference>
<dbReference type="PANTHER" id="PTHR47829:SF1">
    <property type="entry name" value="HAD FAMILY PHOSPHATASE"/>
    <property type="match status" value="1"/>
</dbReference>
<dbReference type="NCBIfam" id="TIGR01509">
    <property type="entry name" value="HAD-SF-IA-v3"/>
    <property type="match status" value="1"/>
</dbReference>
<dbReference type="InterPro" id="IPR036412">
    <property type="entry name" value="HAD-like_sf"/>
</dbReference>
<dbReference type="InterPro" id="IPR052898">
    <property type="entry name" value="ACAD10-like"/>
</dbReference>
<comment type="caution">
    <text evidence="1">The sequence shown here is derived from an EMBL/GenBank/DDBJ whole genome shotgun (WGS) entry which is preliminary data.</text>
</comment>
<dbReference type="Pfam" id="PF00702">
    <property type="entry name" value="Hydrolase"/>
    <property type="match status" value="1"/>
</dbReference>
<dbReference type="SFLD" id="SFLDS00003">
    <property type="entry name" value="Haloacid_Dehalogenase"/>
    <property type="match status" value="1"/>
</dbReference>
<dbReference type="RefSeq" id="WP_279250561.1">
    <property type="nucleotide sequence ID" value="NZ_SHNO01000001.1"/>
</dbReference>
<protein>
    <submittedName>
        <fullName evidence="1">HAD family phosphatase</fullName>
    </submittedName>
</protein>
<keyword evidence="2" id="KW-1185">Reference proteome</keyword>
<dbReference type="PANTHER" id="PTHR47829">
    <property type="entry name" value="HYDROLASE, PUTATIVE (AFU_ORTHOLOGUE AFUA_1G12880)-RELATED"/>
    <property type="match status" value="1"/>
</dbReference>
<dbReference type="SFLD" id="SFLDG01129">
    <property type="entry name" value="C1.5:_HAD__Beta-PGM__Phosphata"/>
    <property type="match status" value="1"/>
</dbReference>